<dbReference type="EMBL" id="JALBCA010000158">
    <property type="protein sequence ID" value="KAI2381922.1"/>
    <property type="molecule type" value="Genomic_DNA"/>
</dbReference>
<comment type="caution">
    <text evidence="1">The sequence shown here is derived from an EMBL/GenBank/DDBJ whole genome shotgun (WGS) entry which is preliminary data.</text>
</comment>
<sequence length="326" mass="37058">MTTPDVLRDAEHIADISNLSYDDDNGEEFTPQQLQSRYRYRRETQTKTKTVLLNRLLRDFDILVYCQLSCLYYIDCSIVHFIIRAFVQIAFFSPKAGFHDYEYQPYIGAILISNLLCILPHFLSAPPAASEVSRGYLHGGLFIDFIGQKGPISKLQLIAFDILVVCLQIIMMGIRLESEKTAASLSRETSTSTLNARAEMSQDIDSEERGVHRLHSPGGDDIELQNLPSADVQNEPDIEEGNDQRRAFLSDSTTSTQPPPGQDNHARDEFLTGDAVIVEINVFRMIRDQWRRSREVEHAEPGDTATSLSPRFYFRRRFGMHFGTSV</sequence>
<evidence type="ECO:0000313" key="1">
    <source>
        <dbReference type="EMBL" id="KAI2381922.1"/>
    </source>
</evidence>
<proteinExistence type="predicted"/>
<gene>
    <name evidence="1" type="ORF">LOY88_006480</name>
</gene>
<name>A0ACB8UN14_9EURO</name>
<reference evidence="1" key="1">
    <citation type="journal article" date="2022" name="bioRxiv">
        <title>Population genetic analysis of Ophidiomyces ophidiicola, the causative agent of snake fungal disease, indicates recent introductions to the USA.</title>
        <authorList>
            <person name="Ladner J.T."/>
            <person name="Palmer J.M."/>
            <person name="Ettinger C.L."/>
            <person name="Stajich J.E."/>
            <person name="Farrell T.M."/>
            <person name="Glorioso B.M."/>
            <person name="Lawson B."/>
            <person name="Price S.J."/>
            <person name="Stengle A.G."/>
            <person name="Grear D.A."/>
            <person name="Lorch J.M."/>
        </authorList>
    </citation>
    <scope>NUCLEOTIDE SEQUENCE</scope>
    <source>
        <strain evidence="1">NWHC 24266-5</strain>
    </source>
</reference>
<organism evidence="1">
    <name type="scientific">Ophidiomyces ophidiicola</name>
    <dbReference type="NCBI Taxonomy" id="1387563"/>
    <lineage>
        <taxon>Eukaryota</taxon>
        <taxon>Fungi</taxon>
        <taxon>Dikarya</taxon>
        <taxon>Ascomycota</taxon>
        <taxon>Pezizomycotina</taxon>
        <taxon>Eurotiomycetes</taxon>
        <taxon>Eurotiomycetidae</taxon>
        <taxon>Onygenales</taxon>
        <taxon>Onygenaceae</taxon>
        <taxon>Ophidiomyces</taxon>
    </lineage>
</organism>
<accession>A0ACB8UN14</accession>
<protein>
    <submittedName>
        <fullName evidence="1">Uncharacterized protein</fullName>
    </submittedName>
</protein>